<evidence type="ECO:0000313" key="2">
    <source>
        <dbReference type="EMBL" id="ADB95921.1"/>
    </source>
</evidence>
<protein>
    <submittedName>
        <fullName evidence="2">Uncharacterized protein</fullName>
    </submittedName>
</protein>
<dbReference type="KEGG" id="cyu:UCYN_12550"/>
<dbReference type="STRING" id="1453429.UCYN_12550"/>
<dbReference type="AlphaFoldDB" id="D3ER21"/>
<proteinExistence type="predicted"/>
<dbReference type="HOGENOM" id="CLU_3186592_0_0_3"/>
<dbReference type="EMBL" id="CP001842">
    <property type="protein sequence ID" value="ADB95921.1"/>
    <property type="molecule type" value="Genomic_DNA"/>
</dbReference>
<keyword evidence="3" id="KW-1185">Reference proteome</keyword>
<sequence length="46" mass="5001">MSDLNRGSMKFEGADNPVLVAISAFLVFGFIGALIVWAMNNAYVIH</sequence>
<organism evidence="3">
    <name type="scientific">Atelocyanobacterium thalassa (isolate ALOHA)</name>
    <dbReference type="NCBI Taxonomy" id="1453429"/>
    <lineage>
        <taxon>Bacteria</taxon>
        <taxon>Bacillati</taxon>
        <taxon>Cyanobacteriota</taxon>
        <taxon>Cyanophyceae</taxon>
        <taxon>Oscillatoriophycideae</taxon>
        <taxon>Chroococcales</taxon>
        <taxon>Aphanothecaceae</taxon>
        <taxon>Candidatus Atelocyanobacterium</taxon>
        <taxon>Candidatus Atelocyanobacterium thalassae</taxon>
    </lineage>
</organism>
<evidence type="ECO:0000256" key="1">
    <source>
        <dbReference type="SAM" id="Phobius"/>
    </source>
</evidence>
<keyword evidence="1" id="KW-1133">Transmembrane helix</keyword>
<gene>
    <name evidence="2" type="ordered locus">UCYN_12550</name>
</gene>
<feature type="transmembrane region" description="Helical" evidence="1">
    <location>
        <begin position="20"/>
        <end position="39"/>
    </location>
</feature>
<name>D3ER21_ATETH</name>
<keyword evidence="1" id="KW-0472">Membrane</keyword>
<dbReference type="Proteomes" id="UP000001405">
    <property type="component" value="Chromosome"/>
</dbReference>
<reference evidence="2 3" key="1">
    <citation type="journal article" date="2010" name="Nature">
        <title>Metabolic streamlining in an open-ocean nitrogen-fixing cyanobacterium.</title>
        <authorList>
            <person name="Tripp H.J."/>
            <person name="Bench S.R."/>
            <person name="Turk K.A."/>
            <person name="Foster R.A."/>
            <person name="Desany B.A."/>
            <person name="Niazi F."/>
            <person name="Affourtit J.P."/>
            <person name="Zehr J.P."/>
        </authorList>
    </citation>
    <scope>NUCLEOTIDE SEQUENCE [LARGE SCALE GENOMIC DNA]</scope>
    <source>
        <strain evidence="3">ALOHA</strain>
    </source>
</reference>
<dbReference type="RefSeq" id="WP_012954608.1">
    <property type="nucleotide sequence ID" value="NC_013771.1"/>
</dbReference>
<accession>D3ER21</accession>
<keyword evidence="1" id="KW-0812">Transmembrane</keyword>
<evidence type="ECO:0000313" key="3">
    <source>
        <dbReference type="Proteomes" id="UP000001405"/>
    </source>
</evidence>